<dbReference type="AlphaFoldDB" id="A0A317DDM2"/>
<feature type="region of interest" description="Disordered" evidence="2">
    <location>
        <begin position="1"/>
        <end position="20"/>
    </location>
</feature>
<reference evidence="3 4" key="1">
    <citation type="submission" date="2018-05" db="EMBL/GenBank/DDBJ databases">
        <title>Micromonospora atacamensis sp. nov., a novel actinobacteria isolated from high altitude Atacama Desert soil.</title>
        <authorList>
            <person name="Carro L."/>
            <person name="Golinska P."/>
            <person name="Klenk H.-P."/>
            <person name="Goodfellow M."/>
        </authorList>
    </citation>
    <scope>NUCLEOTIDE SEQUENCE [LARGE SCALE GENOMIC DNA]</scope>
    <source>
        <strain evidence="3 4">5R2A7</strain>
    </source>
</reference>
<protein>
    <submittedName>
        <fullName evidence="3">Uncharacterized protein</fullName>
    </submittedName>
</protein>
<evidence type="ECO:0000256" key="1">
    <source>
        <dbReference type="SAM" id="Coils"/>
    </source>
</evidence>
<feature type="coiled-coil region" evidence="1">
    <location>
        <begin position="52"/>
        <end position="79"/>
    </location>
</feature>
<organism evidence="3 4">
    <name type="scientific">Micromonospora acroterricola</name>
    <dbReference type="NCBI Taxonomy" id="2202421"/>
    <lineage>
        <taxon>Bacteria</taxon>
        <taxon>Bacillati</taxon>
        <taxon>Actinomycetota</taxon>
        <taxon>Actinomycetes</taxon>
        <taxon>Micromonosporales</taxon>
        <taxon>Micromonosporaceae</taxon>
        <taxon>Micromonospora</taxon>
    </lineage>
</organism>
<evidence type="ECO:0000256" key="2">
    <source>
        <dbReference type="SAM" id="MobiDB-lite"/>
    </source>
</evidence>
<keyword evidence="1" id="KW-0175">Coiled coil</keyword>
<evidence type="ECO:0000313" key="4">
    <source>
        <dbReference type="Proteomes" id="UP000245410"/>
    </source>
</evidence>
<comment type="caution">
    <text evidence="3">The sequence shown here is derived from an EMBL/GenBank/DDBJ whole genome shotgun (WGS) entry which is preliminary data.</text>
</comment>
<evidence type="ECO:0000313" key="3">
    <source>
        <dbReference type="EMBL" id="PWR10823.1"/>
    </source>
</evidence>
<dbReference type="Proteomes" id="UP000245410">
    <property type="component" value="Unassembled WGS sequence"/>
</dbReference>
<keyword evidence="4" id="KW-1185">Reference proteome</keyword>
<accession>A0A317DDM2</accession>
<name>A0A317DDM2_9ACTN</name>
<gene>
    <name evidence="3" type="ORF">DKT68_08105</name>
</gene>
<proteinExistence type="predicted"/>
<dbReference type="EMBL" id="QGKR01000149">
    <property type="protein sequence ID" value="PWR10823.1"/>
    <property type="molecule type" value="Genomic_DNA"/>
</dbReference>
<sequence>MSYARLVADAPGSGPDDGERWAQAASTARDSVAELGRLHRLLDGHWRAGRDREQVGELLRRLTRRLDEAQDAYAAIAATLADRGHELAHARELVLQVTHEARLVGLVVTPEGEVVSPSGSAPMAVRAVAHRLTARVAEALARAAAAQRRAAAEVAALPPPNLW</sequence>